<organism evidence="8 9">
    <name type="scientific">Columbia Basin potato purple top phytoplasma</name>
    <dbReference type="NCBI Taxonomy" id="307134"/>
    <lineage>
        <taxon>Bacteria</taxon>
        <taxon>Bacillati</taxon>
        <taxon>Mycoplasmatota</taxon>
        <taxon>Mollicutes</taxon>
        <taxon>Acholeplasmatales</taxon>
        <taxon>Acholeplasmataceae</taxon>
        <taxon>Candidatus Phytoplasma</taxon>
        <taxon>16SrVI (Clover proliferation group)</taxon>
    </lineage>
</organism>
<dbReference type="EMBL" id="JANHJP010000006">
    <property type="protein sequence ID" value="MDC9032143.1"/>
    <property type="molecule type" value="Genomic_DNA"/>
</dbReference>
<comment type="subcellular location">
    <subcellularLocation>
        <location evidence="1">Membrane</location>
        <topology evidence="1">Lipid-anchor</topology>
    </subcellularLocation>
</comment>
<dbReference type="Proteomes" id="UP001221763">
    <property type="component" value="Unassembled WGS sequence"/>
</dbReference>
<evidence type="ECO:0000256" key="7">
    <source>
        <dbReference type="SAM" id="Phobius"/>
    </source>
</evidence>
<keyword evidence="7" id="KW-0812">Transmembrane</keyword>
<evidence type="ECO:0000256" key="4">
    <source>
        <dbReference type="ARBA" id="ARBA00023136"/>
    </source>
</evidence>
<proteinExistence type="inferred from homology"/>
<reference evidence="8 9" key="1">
    <citation type="journal article" date="2023" name="Plant">
        <title>Draft Genome Sequence Resource of CBPPT1, a 'Candidatus Phytoplasma trifolii'-Related Strain Associated with Potato Purple Top Disease in the Columbia Basin, U.S.A.</title>
        <authorList>
            <person name="Wei W."/>
            <person name="Shao J."/>
            <person name="Bottner-Parker K.D."/>
            <person name="Zhao Y."/>
        </authorList>
    </citation>
    <scope>NUCLEOTIDE SEQUENCE [LARGE SCALE GENOMIC DNA]</scope>
    <source>
        <strain evidence="8 9">CBPPT1</strain>
    </source>
</reference>
<evidence type="ECO:0000313" key="9">
    <source>
        <dbReference type="Proteomes" id="UP001221763"/>
    </source>
</evidence>
<keyword evidence="9" id="KW-1185">Reference proteome</keyword>
<gene>
    <name evidence="8" type="ORF">M8044_000365</name>
</gene>
<feature type="transmembrane region" description="Helical" evidence="7">
    <location>
        <begin position="12"/>
        <end position="31"/>
    </location>
</feature>
<keyword evidence="5" id="KW-0564">Palmitate</keyword>
<evidence type="ECO:0000256" key="1">
    <source>
        <dbReference type="ARBA" id="ARBA00004635"/>
    </source>
</evidence>
<dbReference type="InterPro" id="IPR004872">
    <property type="entry name" value="Lipoprotein_NlpA"/>
</dbReference>
<keyword evidence="4 7" id="KW-0472">Membrane</keyword>
<protein>
    <submittedName>
        <fullName evidence="8">Uncharacterized protein</fullName>
    </submittedName>
</protein>
<keyword evidence="7" id="KW-1133">Transmembrane helix</keyword>
<keyword evidence="6" id="KW-0449">Lipoprotein</keyword>
<name>A0ABT5L959_9MOLU</name>
<dbReference type="RefSeq" id="WP_273585351.1">
    <property type="nucleotide sequence ID" value="NZ_JANHJP010000006.1"/>
</dbReference>
<evidence type="ECO:0000256" key="6">
    <source>
        <dbReference type="ARBA" id="ARBA00023288"/>
    </source>
</evidence>
<sequence length="337" mass="39223">MFWDKIKRKKLFISFLILFCFTVICGLFYFGKTKSNTFKIATALPSIKDFLNSPTIKGELKKQGYDVEIISLSDFAQHNRLLKNDEVIATLDSHLPYVYFLNQNDSPFQFVVVQPVYWANIGLYNVKQERSNRYKIRDSEELGSVIKEIKNDRQKKPIRILICNEPHQMNISLRFLEKLKIIKRKSHHEDKDTNIKDKNFQLNEDDFDTLPVIQICKSTDQSPKALSAMVLEFKDQKNNIDDEYDLFINYPAIAGVQTGQVDVIETLKKPEKDDYNIAYTISLITKKENEKNDFIIKLKEILNKEESIKELQSKITGSVIPKDEKEAIANFINSKFS</sequence>
<dbReference type="SUPFAM" id="SSF53850">
    <property type="entry name" value="Periplasmic binding protein-like II"/>
    <property type="match status" value="1"/>
</dbReference>
<accession>A0ABT5L959</accession>
<evidence type="ECO:0000256" key="3">
    <source>
        <dbReference type="ARBA" id="ARBA00022729"/>
    </source>
</evidence>
<evidence type="ECO:0000313" key="8">
    <source>
        <dbReference type="EMBL" id="MDC9032143.1"/>
    </source>
</evidence>
<dbReference type="Gene3D" id="3.40.190.10">
    <property type="entry name" value="Periplasmic binding protein-like II"/>
    <property type="match status" value="2"/>
</dbReference>
<keyword evidence="3" id="KW-0732">Signal</keyword>
<dbReference type="Pfam" id="PF03180">
    <property type="entry name" value="Lipoprotein_9"/>
    <property type="match status" value="1"/>
</dbReference>
<evidence type="ECO:0000256" key="2">
    <source>
        <dbReference type="ARBA" id="ARBA00008973"/>
    </source>
</evidence>
<comment type="similarity">
    <text evidence="2">Belongs to the NlpA lipoprotein family.</text>
</comment>
<comment type="caution">
    <text evidence="8">The sequence shown here is derived from an EMBL/GenBank/DDBJ whole genome shotgun (WGS) entry which is preliminary data.</text>
</comment>
<evidence type="ECO:0000256" key="5">
    <source>
        <dbReference type="ARBA" id="ARBA00023139"/>
    </source>
</evidence>